<comment type="caution">
    <text evidence="8">The sequence shown here is derived from an EMBL/GenBank/DDBJ whole genome shotgun (WGS) entry which is preliminary data.</text>
</comment>
<evidence type="ECO:0000259" key="7">
    <source>
        <dbReference type="PROSITE" id="PS50863"/>
    </source>
</evidence>
<dbReference type="InterPro" id="IPR015300">
    <property type="entry name" value="DNA-bd_pseudobarrel_sf"/>
</dbReference>
<reference evidence="8" key="2">
    <citation type="submission" date="2023-04" db="EMBL/GenBank/DDBJ databases">
        <authorList>
            <person name="Bruccoleri R.E."/>
            <person name="Oakeley E.J."/>
            <person name="Faust A.-M."/>
            <person name="Dessus-Babus S."/>
            <person name="Altorfer M."/>
            <person name="Burckhardt D."/>
            <person name="Oertli M."/>
            <person name="Naumann U."/>
            <person name="Petersen F."/>
            <person name="Wong J."/>
        </authorList>
    </citation>
    <scope>NUCLEOTIDE SEQUENCE</scope>
    <source>
        <strain evidence="8">GSM-AAB239-AS_SAM_17_03QT</strain>
        <tissue evidence="8">Leaf</tissue>
    </source>
</reference>
<dbReference type="CDD" id="cd10017">
    <property type="entry name" value="B3_DNA"/>
    <property type="match status" value="3"/>
</dbReference>
<dbReference type="SUPFAM" id="SSF101936">
    <property type="entry name" value="DNA-binding pseudobarrel domain"/>
    <property type="match status" value="3"/>
</dbReference>
<organism evidence="8 9">
    <name type="scientific">Iris pallida</name>
    <name type="common">Sweet iris</name>
    <dbReference type="NCBI Taxonomy" id="29817"/>
    <lineage>
        <taxon>Eukaryota</taxon>
        <taxon>Viridiplantae</taxon>
        <taxon>Streptophyta</taxon>
        <taxon>Embryophyta</taxon>
        <taxon>Tracheophyta</taxon>
        <taxon>Spermatophyta</taxon>
        <taxon>Magnoliopsida</taxon>
        <taxon>Liliopsida</taxon>
        <taxon>Asparagales</taxon>
        <taxon>Iridaceae</taxon>
        <taxon>Iridoideae</taxon>
        <taxon>Irideae</taxon>
        <taxon>Iris</taxon>
    </lineage>
</organism>
<dbReference type="InterPro" id="IPR003340">
    <property type="entry name" value="B3_DNA-bd"/>
</dbReference>
<proteinExistence type="predicted"/>
<dbReference type="PANTHER" id="PTHR31920">
    <property type="entry name" value="B3 DOMAIN-CONTAINING"/>
    <property type="match status" value="1"/>
</dbReference>
<dbReference type="SMART" id="SM01019">
    <property type="entry name" value="B3"/>
    <property type="match status" value="3"/>
</dbReference>
<dbReference type="EMBL" id="JANAVB010028196">
    <property type="protein sequence ID" value="KAJ6816712.1"/>
    <property type="molecule type" value="Genomic_DNA"/>
</dbReference>
<dbReference type="InterPro" id="IPR050655">
    <property type="entry name" value="Plant_B3_domain"/>
</dbReference>
<keyword evidence="2" id="KW-0805">Transcription regulation</keyword>
<name>A0AAX6FK33_IRIPA</name>
<gene>
    <name evidence="8" type="ORF">M6B38_415420</name>
</gene>
<feature type="region of interest" description="Disordered" evidence="6">
    <location>
        <begin position="126"/>
        <end position="159"/>
    </location>
</feature>
<evidence type="ECO:0000313" key="8">
    <source>
        <dbReference type="EMBL" id="KAJ6816712.1"/>
    </source>
</evidence>
<dbReference type="AlphaFoldDB" id="A0AAX6FK33"/>
<dbReference type="GO" id="GO:0003677">
    <property type="term" value="F:DNA binding"/>
    <property type="evidence" value="ECO:0007669"/>
    <property type="project" value="UniProtKB-KW"/>
</dbReference>
<evidence type="ECO:0000256" key="4">
    <source>
        <dbReference type="ARBA" id="ARBA00023163"/>
    </source>
</evidence>
<evidence type="ECO:0000256" key="3">
    <source>
        <dbReference type="ARBA" id="ARBA00023125"/>
    </source>
</evidence>
<dbReference type="Proteomes" id="UP001140949">
    <property type="component" value="Unassembled WGS sequence"/>
</dbReference>
<dbReference type="Pfam" id="PF02362">
    <property type="entry name" value="B3"/>
    <property type="match status" value="3"/>
</dbReference>
<sequence>MASNNHHPWQCPSFFKVMIGPDFARTVRIPPLFKKHLGESFGGRAVLRRPRGREWAVVVGNVDGDLSFREGWECFVADNAVSFGEFLIFVYRGDAVFDVAVYGTSGCQRGDAVPLPPPSEVKIELETLEEASPEVPGKRNRKRSGREKSPPASDKKRGRAEWRNSKLLYEVTIARDSRGAGGGKAMEAACSFKTTRPHLIVTCRDSRSKFLPIPAQLDRLLNLGEKPSVILRDAQGRAWEIKISSWRDGRRCLASSWSDVYKKNCLKERDVCLLEFVQGNEINLHIFRGEEPKEESALGKRLLTSAKKERALKEANSFKSKNPKFVAVWRSSLLYYVNIPQKVVKELDLKESQHGKILDPNGRLWPVEITCRQRGRVDMGSGWNNFVKGNELHIGDACVIEFTRGVEEIQVHIFSGQETNITPATNTSAVVRNTSAAMDILEESPDRKSDVIFF</sequence>
<feature type="compositionally biased region" description="Basic and acidic residues" evidence="6">
    <location>
        <begin position="146"/>
        <end position="159"/>
    </location>
</feature>
<feature type="domain" description="TF-B3" evidence="7">
    <location>
        <begin position="29"/>
        <end position="105"/>
    </location>
</feature>
<reference evidence="8" key="1">
    <citation type="journal article" date="2023" name="GigaByte">
        <title>Genome assembly of the bearded iris, Iris pallida Lam.</title>
        <authorList>
            <person name="Bruccoleri R.E."/>
            <person name="Oakeley E.J."/>
            <person name="Faust A.M.E."/>
            <person name="Altorfer M."/>
            <person name="Dessus-Babus S."/>
            <person name="Burckhardt D."/>
            <person name="Oertli M."/>
            <person name="Naumann U."/>
            <person name="Petersen F."/>
            <person name="Wong J."/>
        </authorList>
    </citation>
    <scope>NUCLEOTIDE SEQUENCE</scope>
    <source>
        <strain evidence="8">GSM-AAB239-AS_SAM_17_03QT</strain>
    </source>
</reference>
<keyword evidence="3" id="KW-0238">DNA-binding</keyword>
<dbReference type="PANTHER" id="PTHR31920:SF149">
    <property type="entry name" value="B3 DOMAIN-CONTAINING PROTEIN OS01G0723500-LIKE ISOFORM X1"/>
    <property type="match status" value="1"/>
</dbReference>
<dbReference type="GO" id="GO:0005634">
    <property type="term" value="C:nucleus"/>
    <property type="evidence" value="ECO:0007669"/>
    <property type="project" value="UniProtKB-SubCell"/>
</dbReference>
<dbReference type="Gene3D" id="2.40.330.10">
    <property type="entry name" value="DNA-binding pseudobarrel domain"/>
    <property type="match status" value="3"/>
</dbReference>
<keyword evidence="5" id="KW-0539">Nucleus</keyword>
<protein>
    <submittedName>
        <fullName evidence="8">Pentatricopeptide repeat-containing protein, mitochondrial</fullName>
    </submittedName>
</protein>
<keyword evidence="9" id="KW-1185">Reference proteome</keyword>
<feature type="domain" description="TF-B3" evidence="7">
    <location>
        <begin position="322"/>
        <end position="417"/>
    </location>
</feature>
<evidence type="ECO:0000256" key="6">
    <source>
        <dbReference type="SAM" id="MobiDB-lite"/>
    </source>
</evidence>
<evidence type="ECO:0000256" key="5">
    <source>
        <dbReference type="ARBA" id="ARBA00023242"/>
    </source>
</evidence>
<feature type="domain" description="TF-B3" evidence="7">
    <location>
        <begin position="196"/>
        <end position="290"/>
    </location>
</feature>
<keyword evidence="4" id="KW-0804">Transcription</keyword>
<evidence type="ECO:0000313" key="9">
    <source>
        <dbReference type="Proteomes" id="UP001140949"/>
    </source>
</evidence>
<dbReference type="PROSITE" id="PS50863">
    <property type="entry name" value="B3"/>
    <property type="match status" value="3"/>
</dbReference>
<accession>A0AAX6FK33</accession>
<evidence type="ECO:0000256" key="1">
    <source>
        <dbReference type="ARBA" id="ARBA00004123"/>
    </source>
</evidence>
<comment type="subcellular location">
    <subcellularLocation>
        <location evidence="1">Nucleus</location>
    </subcellularLocation>
</comment>
<evidence type="ECO:0000256" key="2">
    <source>
        <dbReference type="ARBA" id="ARBA00023015"/>
    </source>
</evidence>